<evidence type="ECO:0000256" key="2">
    <source>
        <dbReference type="ARBA" id="ARBA00023125"/>
    </source>
</evidence>
<evidence type="ECO:0000313" key="5">
    <source>
        <dbReference type="EMBL" id="SIS66988.1"/>
    </source>
</evidence>
<reference evidence="6" key="1">
    <citation type="submission" date="2017-01" db="EMBL/GenBank/DDBJ databases">
        <authorList>
            <person name="Varghese N."/>
            <person name="Submissions S."/>
        </authorList>
    </citation>
    <scope>NUCLEOTIDE SEQUENCE [LARGE SCALE GENOMIC DNA]</scope>
    <source>
        <strain evidence="6">DSM 24913</strain>
    </source>
</reference>
<sequence>MKERDSRLAGLSVTGDLMSLVSSYVSEQRRSVPAVLSREGGARRLTFDEWWALLDSVRDGLGSSSIGIDLARRVGPEHVGVIGYLTLSCQTVLEAFQYFERFQTLLYEGPKARLELRDGLAGLVWDTSFGGSTRVSDQVILGGFVTFLRRMTGQSELTIERAETWWNDVPASDLFERHLGGSLVCGASANALWFDANVLTLPLVSHDDVTFRALNEKATAALANMPDLGRFADTVRQLIIERLPLGDADQSAIASRLAMSERTLLRRLRQSGIGFRDLLGQVRVELAQVYLRDKHLTLSEIALLLGYSEQAPFNRAFRKATGKTPGKWRAEFKTV</sequence>
<dbReference type="GO" id="GO:0000976">
    <property type="term" value="F:transcription cis-regulatory region binding"/>
    <property type="evidence" value="ECO:0007669"/>
    <property type="project" value="TreeGrafter"/>
</dbReference>
<dbReference type="Pfam" id="PF12833">
    <property type="entry name" value="HTH_18"/>
    <property type="match status" value="1"/>
</dbReference>
<accession>A0A1N7KZI4</accession>
<dbReference type="PANTHER" id="PTHR47894:SF1">
    <property type="entry name" value="HTH-TYPE TRANSCRIPTIONAL REGULATOR VQSM"/>
    <property type="match status" value="1"/>
</dbReference>
<dbReference type="Proteomes" id="UP000185639">
    <property type="component" value="Unassembled WGS sequence"/>
</dbReference>
<dbReference type="InterPro" id="IPR020449">
    <property type="entry name" value="Tscrpt_reg_AraC-type_HTH"/>
</dbReference>
<keyword evidence="3" id="KW-0804">Transcription</keyword>
<gene>
    <name evidence="5" type="ORF">SAMN05421686_103184</name>
</gene>
<keyword evidence="1" id="KW-0805">Transcription regulation</keyword>
<keyword evidence="6" id="KW-1185">Reference proteome</keyword>
<dbReference type="Gene3D" id="1.10.10.60">
    <property type="entry name" value="Homeodomain-like"/>
    <property type="match status" value="1"/>
</dbReference>
<organism evidence="5 6">
    <name type="scientific">Thalassolituus maritimus</name>
    <dbReference type="NCBI Taxonomy" id="484498"/>
    <lineage>
        <taxon>Bacteria</taxon>
        <taxon>Pseudomonadati</taxon>
        <taxon>Pseudomonadota</taxon>
        <taxon>Gammaproteobacteria</taxon>
        <taxon>Oceanospirillales</taxon>
        <taxon>Oceanospirillaceae</taxon>
        <taxon>Thalassolituus</taxon>
    </lineage>
</organism>
<dbReference type="PRINTS" id="PR00032">
    <property type="entry name" value="HTHARAC"/>
</dbReference>
<evidence type="ECO:0000259" key="4">
    <source>
        <dbReference type="PROSITE" id="PS01124"/>
    </source>
</evidence>
<dbReference type="Pfam" id="PF12625">
    <property type="entry name" value="Arabinose_bd"/>
    <property type="match status" value="1"/>
</dbReference>
<keyword evidence="2" id="KW-0238">DNA-binding</keyword>
<dbReference type="AlphaFoldDB" id="A0A1N7KZI4"/>
<dbReference type="InterPro" id="IPR018060">
    <property type="entry name" value="HTH_AraC"/>
</dbReference>
<dbReference type="RefSeq" id="WP_084188684.1">
    <property type="nucleotide sequence ID" value="NZ_CAJWBH010000002.1"/>
</dbReference>
<name>A0A1N7KZI4_9GAMM</name>
<dbReference type="SUPFAM" id="SSF46689">
    <property type="entry name" value="Homeodomain-like"/>
    <property type="match status" value="1"/>
</dbReference>
<evidence type="ECO:0000313" key="6">
    <source>
        <dbReference type="Proteomes" id="UP000185639"/>
    </source>
</evidence>
<dbReference type="OrthoDB" id="5722175at2"/>
<dbReference type="PROSITE" id="PS01124">
    <property type="entry name" value="HTH_ARAC_FAMILY_2"/>
    <property type="match status" value="1"/>
</dbReference>
<dbReference type="SMART" id="SM00342">
    <property type="entry name" value="HTH_ARAC"/>
    <property type="match status" value="1"/>
</dbReference>
<dbReference type="GO" id="GO:0003700">
    <property type="term" value="F:DNA-binding transcription factor activity"/>
    <property type="evidence" value="ECO:0007669"/>
    <property type="project" value="InterPro"/>
</dbReference>
<evidence type="ECO:0000256" key="3">
    <source>
        <dbReference type="ARBA" id="ARBA00023163"/>
    </source>
</evidence>
<dbReference type="EMBL" id="FTOH01000003">
    <property type="protein sequence ID" value="SIS66988.1"/>
    <property type="molecule type" value="Genomic_DNA"/>
</dbReference>
<dbReference type="GO" id="GO:0005829">
    <property type="term" value="C:cytosol"/>
    <property type="evidence" value="ECO:0007669"/>
    <property type="project" value="TreeGrafter"/>
</dbReference>
<dbReference type="PROSITE" id="PS00041">
    <property type="entry name" value="HTH_ARAC_FAMILY_1"/>
    <property type="match status" value="1"/>
</dbReference>
<dbReference type="InterPro" id="IPR018062">
    <property type="entry name" value="HTH_AraC-typ_CS"/>
</dbReference>
<dbReference type="InterPro" id="IPR009057">
    <property type="entry name" value="Homeodomain-like_sf"/>
</dbReference>
<dbReference type="PANTHER" id="PTHR47894">
    <property type="entry name" value="HTH-TYPE TRANSCRIPTIONAL REGULATOR GADX"/>
    <property type="match status" value="1"/>
</dbReference>
<proteinExistence type="predicted"/>
<feature type="domain" description="HTH araC/xylS-type" evidence="4">
    <location>
        <begin position="233"/>
        <end position="331"/>
    </location>
</feature>
<protein>
    <submittedName>
        <fullName evidence="5">Transcriptional regulator, AraC family</fullName>
    </submittedName>
</protein>
<evidence type="ECO:0000256" key="1">
    <source>
        <dbReference type="ARBA" id="ARBA00023015"/>
    </source>
</evidence>
<dbReference type="InterPro" id="IPR032687">
    <property type="entry name" value="AraC-type_N"/>
</dbReference>
<dbReference type="STRING" id="484498.SAMN05421686_103184"/>